<sequence>MSSLCKRTIADLRLELEGTNLDSTGKNADLFERLKDTLKEEGHDLETYVFEDKHAALISSISKVSGEISQVSTDIMSLENKVCGEISQVSGEISKVSSDDVSKVSANITSLEHRVSSEILKVSGDISSLESKMTNEIS</sequence>
<evidence type="ECO:0000313" key="2">
    <source>
        <dbReference type="RefSeq" id="XP_028132234.1"/>
    </source>
</evidence>
<dbReference type="InterPro" id="IPR036361">
    <property type="entry name" value="SAP_dom_sf"/>
</dbReference>
<organism evidence="2">
    <name type="scientific">Diabrotica virgifera virgifera</name>
    <name type="common">western corn rootworm</name>
    <dbReference type="NCBI Taxonomy" id="50390"/>
    <lineage>
        <taxon>Eukaryota</taxon>
        <taxon>Metazoa</taxon>
        <taxon>Ecdysozoa</taxon>
        <taxon>Arthropoda</taxon>
        <taxon>Hexapoda</taxon>
        <taxon>Insecta</taxon>
        <taxon>Pterygota</taxon>
        <taxon>Neoptera</taxon>
        <taxon>Endopterygota</taxon>
        <taxon>Coleoptera</taxon>
        <taxon>Polyphaga</taxon>
        <taxon>Cucujiformia</taxon>
        <taxon>Chrysomeloidea</taxon>
        <taxon>Chrysomelidae</taxon>
        <taxon>Galerucinae</taxon>
        <taxon>Diabroticina</taxon>
        <taxon>Diabroticites</taxon>
        <taxon>Diabrotica</taxon>
    </lineage>
</organism>
<feature type="domain" description="SAP" evidence="1">
    <location>
        <begin position="6"/>
        <end position="38"/>
    </location>
</feature>
<evidence type="ECO:0000259" key="1">
    <source>
        <dbReference type="Pfam" id="PF02037"/>
    </source>
</evidence>
<dbReference type="OrthoDB" id="79455at2759"/>
<dbReference type="Pfam" id="PF02037">
    <property type="entry name" value="SAP"/>
    <property type="match status" value="1"/>
</dbReference>
<dbReference type="RefSeq" id="XP_028132234.1">
    <property type="nucleotide sequence ID" value="XM_028276433.1"/>
</dbReference>
<protein>
    <submittedName>
        <fullName evidence="2">Uncharacterized protein LOC114327730</fullName>
    </submittedName>
</protein>
<proteinExistence type="predicted"/>
<dbReference type="InterPro" id="IPR003034">
    <property type="entry name" value="SAP_dom"/>
</dbReference>
<dbReference type="KEGG" id="dvv:114327730"/>
<accession>A0A6P7F8V8</accession>
<dbReference type="SUPFAM" id="SSF68906">
    <property type="entry name" value="SAP domain"/>
    <property type="match status" value="1"/>
</dbReference>
<dbReference type="AlphaFoldDB" id="A0A6P7F8V8"/>
<reference evidence="2" key="1">
    <citation type="submission" date="2025-08" db="UniProtKB">
        <authorList>
            <consortium name="RefSeq"/>
        </authorList>
    </citation>
    <scope>IDENTIFICATION</scope>
    <source>
        <tissue evidence="2">Whole insect</tissue>
    </source>
</reference>
<dbReference type="InParanoid" id="A0A6P7F8V8"/>
<gene>
    <name evidence="2" type="primary">LOC114327730</name>
</gene>
<name>A0A6P7F8V8_DIAVI</name>